<keyword evidence="2" id="KW-1185">Reference proteome</keyword>
<dbReference type="AlphaFoldDB" id="A0AAV4BB45"/>
<accession>A0AAV4BB45</accession>
<evidence type="ECO:0000313" key="2">
    <source>
        <dbReference type="Proteomes" id="UP000735302"/>
    </source>
</evidence>
<dbReference type="Proteomes" id="UP000735302">
    <property type="component" value="Unassembled WGS sequence"/>
</dbReference>
<dbReference type="EMBL" id="BLXT01004656">
    <property type="protein sequence ID" value="GFO16320.1"/>
    <property type="molecule type" value="Genomic_DNA"/>
</dbReference>
<reference evidence="1 2" key="1">
    <citation type="journal article" date="2021" name="Elife">
        <title>Chloroplast acquisition without the gene transfer in kleptoplastic sea slugs, Plakobranchus ocellatus.</title>
        <authorList>
            <person name="Maeda T."/>
            <person name="Takahashi S."/>
            <person name="Yoshida T."/>
            <person name="Shimamura S."/>
            <person name="Takaki Y."/>
            <person name="Nagai Y."/>
            <person name="Toyoda A."/>
            <person name="Suzuki Y."/>
            <person name="Arimoto A."/>
            <person name="Ishii H."/>
            <person name="Satoh N."/>
            <person name="Nishiyama T."/>
            <person name="Hasebe M."/>
            <person name="Maruyama T."/>
            <person name="Minagawa J."/>
            <person name="Obokata J."/>
            <person name="Shigenobu S."/>
        </authorList>
    </citation>
    <scope>NUCLEOTIDE SEQUENCE [LARGE SCALE GENOMIC DNA]</scope>
</reference>
<gene>
    <name evidence="1" type="ORF">PoB_004282500</name>
</gene>
<comment type="caution">
    <text evidence="1">The sequence shown here is derived from an EMBL/GenBank/DDBJ whole genome shotgun (WGS) entry which is preliminary data.</text>
</comment>
<name>A0AAV4BB45_9GAST</name>
<proteinExistence type="predicted"/>
<sequence>MLAGITYQKLLTMNGKNKEQRLSRYKKLEDRINSAGLNSIAIKLAVSAFGFLTSTAGKKSKLMTGLDTSFTRT</sequence>
<evidence type="ECO:0000313" key="1">
    <source>
        <dbReference type="EMBL" id="GFO16320.1"/>
    </source>
</evidence>
<protein>
    <submittedName>
        <fullName evidence="1">Uncharacterized protein</fullName>
    </submittedName>
</protein>
<organism evidence="1 2">
    <name type="scientific">Plakobranchus ocellatus</name>
    <dbReference type="NCBI Taxonomy" id="259542"/>
    <lineage>
        <taxon>Eukaryota</taxon>
        <taxon>Metazoa</taxon>
        <taxon>Spiralia</taxon>
        <taxon>Lophotrochozoa</taxon>
        <taxon>Mollusca</taxon>
        <taxon>Gastropoda</taxon>
        <taxon>Heterobranchia</taxon>
        <taxon>Euthyneura</taxon>
        <taxon>Panpulmonata</taxon>
        <taxon>Sacoglossa</taxon>
        <taxon>Placobranchoidea</taxon>
        <taxon>Plakobranchidae</taxon>
        <taxon>Plakobranchus</taxon>
    </lineage>
</organism>